<dbReference type="EMBL" id="VSSQ01003328">
    <property type="protein sequence ID" value="MPM20184.1"/>
    <property type="molecule type" value="Genomic_DNA"/>
</dbReference>
<feature type="region of interest" description="Disordered" evidence="1">
    <location>
        <begin position="112"/>
        <end position="134"/>
    </location>
</feature>
<sequence length="134" mass="14955">MRFAFLDTPDASAPEHLIDFASADELRRWLVQNPRKYGWAVAVYAMRARPTLITHPSGCPIRIVGGFEMPADSADRIWNIASDVIRREVMLDKFLEGLSGFTRRAIYPEPKLVSESPHGQGTSTQNIGPAEESI</sequence>
<evidence type="ECO:0000256" key="1">
    <source>
        <dbReference type="SAM" id="MobiDB-lite"/>
    </source>
</evidence>
<feature type="compositionally biased region" description="Polar residues" evidence="1">
    <location>
        <begin position="117"/>
        <end position="127"/>
    </location>
</feature>
<proteinExistence type="predicted"/>
<comment type="caution">
    <text evidence="2">The sequence shown here is derived from an EMBL/GenBank/DDBJ whole genome shotgun (WGS) entry which is preliminary data.</text>
</comment>
<protein>
    <submittedName>
        <fullName evidence="2">Uncharacterized protein</fullName>
    </submittedName>
</protein>
<dbReference type="AlphaFoldDB" id="A0A644Y1T0"/>
<reference evidence="2" key="1">
    <citation type="submission" date="2019-08" db="EMBL/GenBank/DDBJ databases">
        <authorList>
            <person name="Kucharzyk K."/>
            <person name="Murdoch R.W."/>
            <person name="Higgins S."/>
            <person name="Loffler F."/>
        </authorList>
    </citation>
    <scope>NUCLEOTIDE SEQUENCE</scope>
</reference>
<accession>A0A644Y1T0</accession>
<gene>
    <name evidence="2" type="ORF">SDC9_66613</name>
</gene>
<name>A0A644Y1T0_9ZZZZ</name>
<organism evidence="2">
    <name type="scientific">bioreactor metagenome</name>
    <dbReference type="NCBI Taxonomy" id="1076179"/>
    <lineage>
        <taxon>unclassified sequences</taxon>
        <taxon>metagenomes</taxon>
        <taxon>ecological metagenomes</taxon>
    </lineage>
</organism>
<evidence type="ECO:0000313" key="2">
    <source>
        <dbReference type="EMBL" id="MPM20184.1"/>
    </source>
</evidence>